<evidence type="ECO:0000259" key="10">
    <source>
        <dbReference type="PROSITE" id="PS51017"/>
    </source>
</evidence>
<dbReference type="GO" id="GO:0048511">
    <property type="term" value="P:rhythmic process"/>
    <property type="evidence" value="ECO:0007669"/>
    <property type="project" value="UniProtKB-KW"/>
</dbReference>
<dbReference type="Proteomes" id="UP000708148">
    <property type="component" value="Unassembled WGS sequence"/>
</dbReference>
<dbReference type="SMART" id="SM00448">
    <property type="entry name" value="REC"/>
    <property type="match status" value="1"/>
</dbReference>
<evidence type="ECO:0000313" key="11">
    <source>
        <dbReference type="EMBL" id="CAD7700738.1"/>
    </source>
</evidence>
<comment type="caution">
    <text evidence="11">The sequence shown here is derived from an EMBL/GenBank/DDBJ whole genome shotgun (WGS) entry which is preliminary data.</text>
</comment>
<reference evidence="11" key="1">
    <citation type="submission" date="2020-12" db="EMBL/GenBank/DDBJ databases">
        <authorList>
            <person name="Iha C."/>
        </authorList>
    </citation>
    <scope>NUCLEOTIDE SEQUENCE</scope>
</reference>
<feature type="compositionally biased region" description="Polar residues" evidence="8">
    <location>
        <begin position="275"/>
        <end position="292"/>
    </location>
</feature>
<organism evidence="11 12">
    <name type="scientific">Ostreobium quekettii</name>
    <dbReference type="NCBI Taxonomy" id="121088"/>
    <lineage>
        <taxon>Eukaryota</taxon>
        <taxon>Viridiplantae</taxon>
        <taxon>Chlorophyta</taxon>
        <taxon>core chlorophytes</taxon>
        <taxon>Ulvophyceae</taxon>
        <taxon>TCBD clade</taxon>
        <taxon>Bryopsidales</taxon>
        <taxon>Ostreobineae</taxon>
        <taxon>Ostreobiaceae</taxon>
        <taxon>Ostreobium</taxon>
    </lineage>
</organism>
<feature type="domain" description="Response regulatory" evidence="9">
    <location>
        <begin position="33"/>
        <end position="150"/>
    </location>
</feature>
<dbReference type="PANTHER" id="PTHR43874">
    <property type="entry name" value="TWO-COMPONENT RESPONSE REGULATOR"/>
    <property type="match status" value="1"/>
</dbReference>
<sequence>MEAGAGSGSPPDGSRLGPCCARRRDFEVNGDFRVLLVEEDECTKRVVERMLRQCKYKVVSASGGKEALRQLRNGEEIDLVLADASMPEVESGEMLREVLRLDARNRVPVIVMSVEDKQEAIVEALQAGASDYLIKPVRRNELATLWQHIWRSKQVWNRRSRASPRAAAGDAKARRKADVPEKGKKRAPAQRNATPGRVAARCTANGFAGGRCRMGTNGHLARQHTSAAVGAARGCRPESTQLGATAALRALASQNGYSDGSMSNLTRYTRERYSSDSQPQQQSMLTNSSSCGLQDGRSSALLWLSEALSRPHPEQRLPPQGTRYSSCGTSFLPPALQEIVAIGDLQERLHSSASGSSPAFNSPLQYSRDHSAFTTVSPRAGSATYDLPNSGLEGHVGLSAHGPEWEDGARQYVNVPCEFLHPGTSHLQAPGSPHARIATGDASRGEMARNLAHSVTCLPAQVNGNCGGTKKANDAQRGLLYDREGGIHNLEGIQASVADSSMLSALLGMQQNLALHQGKTMGRHHPPNSNNSAEARRLAAVAKFREKRKHRSFAKKVRYESRKKLAEQRPRVRGQFVKTELSGAVDGKQVD</sequence>
<evidence type="ECO:0000256" key="6">
    <source>
        <dbReference type="PROSITE-ProRule" id="PRU00169"/>
    </source>
</evidence>
<evidence type="ECO:0000259" key="9">
    <source>
        <dbReference type="PROSITE" id="PS50110"/>
    </source>
</evidence>
<comment type="similarity">
    <text evidence="2">Belongs to the ARR-like family.</text>
</comment>
<dbReference type="GO" id="GO:0000160">
    <property type="term" value="P:phosphorelay signal transduction system"/>
    <property type="evidence" value="ECO:0007669"/>
    <property type="project" value="UniProtKB-KW"/>
</dbReference>
<dbReference type="InterPro" id="IPR045279">
    <property type="entry name" value="ARR-like"/>
</dbReference>
<dbReference type="Pfam" id="PF00072">
    <property type="entry name" value="Response_reg"/>
    <property type="match status" value="1"/>
</dbReference>
<evidence type="ECO:0000313" key="12">
    <source>
        <dbReference type="Proteomes" id="UP000708148"/>
    </source>
</evidence>
<accession>A0A8S1J433</accession>
<evidence type="ECO:0000256" key="4">
    <source>
        <dbReference type="ARBA" id="ARBA00023108"/>
    </source>
</evidence>
<comment type="subcellular location">
    <subcellularLocation>
        <location evidence="1 7">Nucleus</location>
    </subcellularLocation>
</comment>
<dbReference type="Gene3D" id="3.40.50.2300">
    <property type="match status" value="1"/>
</dbReference>
<evidence type="ECO:0000256" key="3">
    <source>
        <dbReference type="ARBA" id="ARBA00023012"/>
    </source>
</evidence>
<evidence type="ECO:0000256" key="5">
    <source>
        <dbReference type="ARBA" id="ARBA00023242"/>
    </source>
</evidence>
<proteinExistence type="inferred from homology"/>
<keyword evidence="12" id="KW-1185">Reference proteome</keyword>
<evidence type="ECO:0000256" key="8">
    <source>
        <dbReference type="SAM" id="MobiDB-lite"/>
    </source>
</evidence>
<dbReference type="AlphaFoldDB" id="A0A8S1J433"/>
<dbReference type="EMBL" id="CAJHUC010001332">
    <property type="protein sequence ID" value="CAD7700738.1"/>
    <property type="molecule type" value="Genomic_DNA"/>
</dbReference>
<dbReference type="InterPro" id="IPR011006">
    <property type="entry name" value="CheY-like_superfamily"/>
</dbReference>
<dbReference type="PROSITE" id="PS50110">
    <property type="entry name" value="RESPONSE_REGULATORY"/>
    <property type="match status" value="1"/>
</dbReference>
<name>A0A8S1J433_9CHLO</name>
<gene>
    <name evidence="11" type="ORF">OSTQU699_LOCUS6097</name>
</gene>
<feature type="domain" description="CCT" evidence="10">
    <location>
        <begin position="537"/>
        <end position="579"/>
    </location>
</feature>
<dbReference type="PANTHER" id="PTHR43874:SF125">
    <property type="entry name" value="TWO-COMPONENT RESPONSE REGULATOR-LIKE APRR7"/>
    <property type="match status" value="1"/>
</dbReference>
<dbReference type="InterPro" id="IPR001789">
    <property type="entry name" value="Sig_transdc_resp-reg_receiver"/>
</dbReference>
<evidence type="ECO:0000256" key="2">
    <source>
        <dbReference type="ARBA" id="ARBA00010330"/>
    </source>
</evidence>
<dbReference type="Pfam" id="PF06203">
    <property type="entry name" value="CCT"/>
    <property type="match status" value="1"/>
</dbReference>
<evidence type="ECO:0000256" key="1">
    <source>
        <dbReference type="ARBA" id="ARBA00004123"/>
    </source>
</evidence>
<feature type="region of interest" description="Disordered" evidence="8">
    <location>
        <begin position="157"/>
        <end position="198"/>
    </location>
</feature>
<dbReference type="PROSITE" id="PS51017">
    <property type="entry name" value="CCT"/>
    <property type="match status" value="1"/>
</dbReference>
<keyword evidence="5 7" id="KW-0539">Nucleus</keyword>
<dbReference type="OrthoDB" id="10262808at2759"/>
<dbReference type="GO" id="GO:0009736">
    <property type="term" value="P:cytokinin-activated signaling pathway"/>
    <property type="evidence" value="ECO:0007669"/>
    <property type="project" value="InterPro"/>
</dbReference>
<dbReference type="SUPFAM" id="SSF52172">
    <property type="entry name" value="CheY-like"/>
    <property type="match status" value="1"/>
</dbReference>
<feature type="region of interest" description="Disordered" evidence="8">
    <location>
        <begin position="271"/>
        <end position="293"/>
    </location>
</feature>
<feature type="modified residue" description="4-aspartylphosphate" evidence="6">
    <location>
        <position position="83"/>
    </location>
</feature>
<keyword evidence="3" id="KW-0902">Two-component regulatory system</keyword>
<protein>
    <submittedName>
        <fullName evidence="11">Uncharacterized protein</fullName>
    </submittedName>
</protein>
<dbReference type="GO" id="GO:0005634">
    <property type="term" value="C:nucleus"/>
    <property type="evidence" value="ECO:0007669"/>
    <property type="project" value="UniProtKB-SubCell"/>
</dbReference>
<dbReference type="InterPro" id="IPR010402">
    <property type="entry name" value="CCT_domain"/>
</dbReference>
<keyword evidence="4" id="KW-0090">Biological rhythms</keyword>
<evidence type="ECO:0000256" key="7">
    <source>
        <dbReference type="PROSITE-ProRule" id="PRU00357"/>
    </source>
</evidence>
<keyword evidence="6" id="KW-0597">Phosphoprotein</keyword>